<sequence>MNSEEYIYRKLDTLSSLDRVLSEEMVKHLGEWTTIDDVAKYFKKHRNTICYKLEAGDILHRRIGTSILIYTRSLIFLLE</sequence>
<reference evidence="2" key="1">
    <citation type="journal article" date="2018" name="MSphere">
        <title>Fusobacterium Genomics Using MinION and Illumina Sequencing Enables Genome Completion and Correction.</title>
        <authorList>
            <person name="Todd S.M."/>
            <person name="Settlage R.E."/>
            <person name="Lahmers K.K."/>
            <person name="Slade D.J."/>
        </authorList>
    </citation>
    <scope>NUCLEOTIDE SEQUENCE [LARGE SCALE GENOMIC DNA]</scope>
    <source>
        <strain evidence="2">ATCC 27725</strain>
    </source>
</reference>
<dbReference type="GeneID" id="77466559"/>
<protein>
    <submittedName>
        <fullName evidence="1">DNA-binding protein</fullName>
    </submittedName>
</protein>
<name>A0ABN5JDS7_FUSVA</name>
<dbReference type="GO" id="GO:0003677">
    <property type="term" value="F:DNA binding"/>
    <property type="evidence" value="ECO:0007669"/>
    <property type="project" value="UniProtKB-KW"/>
</dbReference>
<dbReference type="Proteomes" id="UP000241238">
    <property type="component" value="Chromosome"/>
</dbReference>
<dbReference type="RefSeq" id="WP_107123186.1">
    <property type="nucleotide sequence ID" value="NZ_CP028103.1"/>
</dbReference>
<accession>A0ABN5JDS7</accession>
<evidence type="ECO:0000313" key="2">
    <source>
        <dbReference type="Proteomes" id="UP000241238"/>
    </source>
</evidence>
<proteinExistence type="predicted"/>
<keyword evidence="1" id="KW-0238">DNA-binding</keyword>
<evidence type="ECO:0000313" key="1">
    <source>
        <dbReference type="EMBL" id="AVQ29877.1"/>
    </source>
</evidence>
<dbReference type="EMBL" id="CP028103">
    <property type="protein sequence ID" value="AVQ29877.1"/>
    <property type="molecule type" value="Genomic_DNA"/>
</dbReference>
<organism evidence="1 2">
    <name type="scientific">Fusobacterium varium ATCC 27725</name>
    <dbReference type="NCBI Taxonomy" id="469618"/>
    <lineage>
        <taxon>Bacteria</taxon>
        <taxon>Fusobacteriati</taxon>
        <taxon>Fusobacteriota</taxon>
        <taxon>Fusobacteriia</taxon>
        <taxon>Fusobacteriales</taxon>
        <taxon>Fusobacteriaceae</taxon>
        <taxon>Fusobacterium</taxon>
    </lineage>
</organism>
<gene>
    <name evidence="1" type="ORF">C4N18_01050</name>
</gene>
<keyword evidence="2" id="KW-1185">Reference proteome</keyword>